<protein>
    <submittedName>
        <fullName evidence="1">Por secretion system C-terminal sorting domain-containing protein</fullName>
    </submittedName>
</protein>
<reference evidence="2" key="1">
    <citation type="submission" date="2017-06" db="EMBL/GenBank/DDBJ databases">
        <authorList>
            <person name="Varghese N."/>
            <person name="Submissions S."/>
        </authorList>
    </citation>
    <scope>NUCLEOTIDE SEQUENCE [LARGE SCALE GENOMIC DNA]</scope>
    <source>
        <strain evidence="2">DSM 11116</strain>
    </source>
</reference>
<dbReference type="RefSeq" id="WP_088841617.1">
    <property type="nucleotide sequence ID" value="NZ_FYEW01000001.1"/>
</dbReference>
<proteinExistence type="predicted"/>
<evidence type="ECO:0000313" key="2">
    <source>
        <dbReference type="Proteomes" id="UP000198131"/>
    </source>
</evidence>
<accession>A0A212T321</accession>
<name>A0A212T321_9BACT</name>
<dbReference type="Gene3D" id="2.60.40.10">
    <property type="entry name" value="Immunoglobulins"/>
    <property type="match status" value="1"/>
</dbReference>
<keyword evidence="2" id="KW-1185">Reference proteome</keyword>
<dbReference type="EMBL" id="FYEW01000001">
    <property type="protein sequence ID" value="SNC60433.1"/>
    <property type="molecule type" value="Genomic_DNA"/>
</dbReference>
<dbReference type="AlphaFoldDB" id="A0A212T321"/>
<dbReference type="OrthoDB" id="863479at2"/>
<organism evidence="1 2">
    <name type="scientific">Hymenobacter gelipurpurascens</name>
    <dbReference type="NCBI Taxonomy" id="89968"/>
    <lineage>
        <taxon>Bacteria</taxon>
        <taxon>Pseudomonadati</taxon>
        <taxon>Bacteroidota</taxon>
        <taxon>Cytophagia</taxon>
        <taxon>Cytophagales</taxon>
        <taxon>Hymenobacteraceae</taxon>
        <taxon>Hymenobacter</taxon>
    </lineage>
</organism>
<sequence length="707" mass="74554">MCSLLLCLSSSSLAQSTYTWQGTVSTSWSEPTNWAPARVSPASNDVLVFDGGVTPTTTVAMDYTTTQTIGQIRFSNAIRATLCTNLIRELIISGNPSAIGLAVESGVTLQLIGTHTSGDGDLIIRLVTGVPARISGRLELKGSATTSSAHQLLSTTPGAIEFLSGSYVQPGSKFTGFLFGSGTANKNSVLFRNGATYEQATGSTPFGSNTTFQIVNFEPYSQFLYTATGNTVALSGRTYGKLEINTNRTLTLSTYSTYPSVIQSDLVITAGQVTINTSNVELRGNLLINGGGLAFNLDANNSPITFKMSGTTAQRIGGTAAGTFTLPSNTTLALENPAGLTLERPMLANGPVTLTQGMLTTTSTNRLTLGTTATITGSASSFVQGPLVRQSSAAGSLFFPIGKGATYRPLTLTVATAPAGTTSYMAEQREGRHTDRTFLGNLKQVSAVRSYSVIPSPVPVSGAFAGTITLSFGADDGVTDPSAPSLVVAKTDGSGWTNTGRTAYSATSLTSDTFTDFSDFAMGSTSTTANPLPVTLTSFSGNHQPDGVQLRWTTASEKQNAYFEVERRTDNQVFSTLTRVAGRGNSTTATTYSFMDSAPQTGKMYYRLRQVDTDGTATYSSVIVVTVPSQSHTISLYPNPTAHQLRVTGASEGGQYRVVNAQGTVKLSGQITPGLCLNVENLPAGFYRLELLQGRSRTMHSFVRSRD</sequence>
<dbReference type="Proteomes" id="UP000198131">
    <property type="component" value="Unassembled WGS sequence"/>
</dbReference>
<dbReference type="InterPro" id="IPR013783">
    <property type="entry name" value="Ig-like_fold"/>
</dbReference>
<gene>
    <name evidence="1" type="ORF">SAMN06265337_0258</name>
</gene>
<evidence type="ECO:0000313" key="1">
    <source>
        <dbReference type="EMBL" id="SNC60433.1"/>
    </source>
</evidence>